<evidence type="ECO:0000256" key="1">
    <source>
        <dbReference type="SAM" id="MobiDB-lite"/>
    </source>
</evidence>
<reference evidence="2" key="1">
    <citation type="journal article" date="2015" name="Nature">
        <title>Complex archaea that bridge the gap between prokaryotes and eukaryotes.</title>
        <authorList>
            <person name="Spang A."/>
            <person name="Saw J.H."/>
            <person name="Jorgensen S.L."/>
            <person name="Zaremba-Niedzwiedzka K."/>
            <person name="Martijn J."/>
            <person name="Lind A.E."/>
            <person name="van Eijk R."/>
            <person name="Schleper C."/>
            <person name="Guy L."/>
            <person name="Ettema T.J."/>
        </authorList>
    </citation>
    <scope>NUCLEOTIDE SEQUENCE</scope>
</reference>
<dbReference type="EMBL" id="LAZR01016741">
    <property type="protein sequence ID" value="KKM03191.1"/>
    <property type="molecule type" value="Genomic_DNA"/>
</dbReference>
<proteinExistence type="predicted"/>
<gene>
    <name evidence="2" type="ORF">LCGC14_1776900</name>
</gene>
<feature type="region of interest" description="Disordered" evidence="1">
    <location>
        <begin position="479"/>
        <end position="503"/>
    </location>
</feature>
<comment type="caution">
    <text evidence="2">The sequence shown here is derived from an EMBL/GenBank/DDBJ whole genome shotgun (WGS) entry which is preliminary data.</text>
</comment>
<evidence type="ECO:0000313" key="2">
    <source>
        <dbReference type="EMBL" id="KKM03191.1"/>
    </source>
</evidence>
<dbReference type="AlphaFoldDB" id="A0A0F9JBG7"/>
<accession>A0A0F9JBG7</accession>
<protein>
    <submittedName>
        <fullName evidence="2">Uncharacterized protein</fullName>
    </submittedName>
</protein>
<sequence>MANTLLTADLIARQALRVLHQKLNFVGNITRSYDPSFQASGWKAGDTLRIALPNEFTVRSGATFSGQDVTEANTSIQVATQKGVDMTGFTSKELSLDLNRFSQRIIAPAMARLAAAIESDALSMYKDVAQIVDDDASALAFLTFAKGKRQLDESLTPEDDQRIMLLQPVHGVKFIDAVKGLFHSSTQIAQQYRKGKVGEVLNFTVYQNTLLGDHTTGTAAKTTGYTVNGATESGAAITVQTGSTTFLKGDIVTFVGANAVHPESKADLGYLKTFAITANSGGSATSLAITPSLVQTGAKQNVSAYPTDVGAVVNTELTGASGIAAGLKIFNNTIVDSSSLFKGDMMRNVEIYNNIFSHTSSIYSSNPVFINTTWRSGGVVEFDYIDNNLWYSTDMPYKWLLNNNGSDQEVYRSYASWTGSNSAVLGFTPDTQSFNQDPLFANMAGRDYSLQSGSVAIASGRNGETMGAVRPGVVIGPNLSYTPSPTSSKPNPPSGLSIMTTAQ</sequence>
<dbReference type="Gene3D" id="2.40.30.240">
    <property type="match status" value="1"/>
</dbReference>
<name>A0A0F9JBG7_9ZZZZ</name>
<organism evidence="2">
    <name type="scientific">marine sediment metagenome</name>
    <dbReference type="NCBI Taxonomy" id="412755"/>
    <lineage>
        <taxon>unclassified sequences</taxon>
        <taxon>metagenomes</taxon>
        <taxon>ecological metagenomes</taxon>
    </lineage>
</organism>
<feature type="compositionally biased region" description="Low complexity" evidence="1">
    <location>
        <begin position="480"/>
        <end position="489"/>
    </location>
</feature>